<evidence type="ECO:0000313" key="2">
    <source>
        <dbReference type="EMBL" id="MBC5733261.1"/>
    </source>
</evidence>
<organism evidence="2 3">
    <name type="scientific">Lawsonibacter hominis</name>
    <dbReference type="NCBI Taxonomy" id="2763053"/>
    <lineage>
        <taxon>Bacteria</taxon>
        <taxon>Bacillati</taxon>
        <taxon>Bacillota</taxon>
        <taxon>Clostridia</taxon>
        <taxon>Eubacteriales</taxon>
        <taxon>Oscillospiraceae</taxon>
        <taxon>Lawsonibacter</taxon>
    </lineage>
</organism>
<dbReference type="PROSITE" id="PS51166">
    <property type="entry name" value="CBM20"/>
    <property type="match status" value="1"/>
</dbReference>
<dbReference type="GO" id="GO:2001070">
    <property type="term" value="F:starch binding"/>
    <property type="evidence" value="ECO:0007669"/>
    <property type="project" value="InterPro"/>
</dbReference>
<comment type="caution">
    <text evidence="2">The sequence shown here is derived from an EMBL/GenBank/DDBJ whole genome shotgun (WGS) entry which is preliminary data.</text>
</comment>
<proteinExistence type="predicted"/>
<name>A0A8J6J5Y3_9FIRM</name>
<evidence type="ECO:0000259" key="1">
    <source>
        <dbReference type="PROSITE" id="PS51166"/>
    </source>
</evidence>
<dbReference type="InterPro" id="IPR013783">
    <property type="entry name" value="Ig-like_fold"/>
</dbReference>
<dbReference type="SUPFAM" id="SSF49452">
    <property type="entry name" value="Starch-binding domain-like"/>
    <property type="match status" value="1"/>
</dbReference>
<feature type="domain" description="CBM20" evidence="1">
    <location>
        <begin position="1"/>
        <end position="66"/>
    </location>
</feature>
<dbReference type="Pfam" id="PF00686">
    <property type="entry name" value="CBM_20"/>
    <property type="match status" value="1"/>
</dbReference>
<evidence type="ECO:0000313" key="3">
    <source>
        <dbReference type="Proteomes" id="UP000661435"/>
    </source>
</evidence>
<keyword evidence="3" id="KW-1185">Reference proteome</keyword>
<sequence>MGNWSTDMAEGPALYPSYPAWTVFINVPAEQMIEWEALKKGPNTDTIWQSGANNTFTAPYPVSGLQ</sequence>
<dbReference type="EMBL" id="JACOPP010000005">
    <property type="protein sequence ID" value="MBC5733261.1"/>
    <property type="molecule type" value="Genomic_DNA"/>
</dbReference>
<dbReference type="AlphaFoldDB" id="A0A8J6J5Y3"/>
<dbReference type="Proteomes" id="UP000661435">
    <property type="component" value="Unassembled WGS sequence"/>
</dbReference>
<protein>
    <recommendedName>
        <fullName evidence="1">CBM20 domain-containing protein</fullName>
    </recommendedName>
</protein>
<reference evidence="2" key="1">
    <citation type="submission" date="2020-08" db="EMBL/GenBank/DDBJ databases">
        <title>Genome public.</title>
        <authorList>
            <person name="Liu C."/>
            <person name="Sun Q."/>
        </authorList>
    </citation>
    <scope>NUCLEOTIDE SEQUENCE</scope>
    <source>
        <strain evidence="2">NSJ-51</strain>
    </source>
</reference>
<dbReference type="InterPro" id="IPR013784">
    <property type="entry name" value="Carb-bd-like_fold"/>
</dbReference>
<gene>
    <name evidence="2" type="ORF">H8S57_05925</name>
</gene>
<dbReference type="InterPro" id="IPR002044">
    <property type="entry name" value="CBM20"/>
</dbReference>
<dbReference type="Gene3D" id="2.60.40.10">
    <property type="entry name" value="Immunoglobulins"/>
    <property type="match status" value="1"/>
</dbReference>
<accession>A0A8J6J5Y3</accession>